<evidence type="ECO:0000313" key="1">
    <source>
        <dbReference type="EMBL" id="MST52189.1"/>
    </source>
</evidence>
<proteinExistence type="predicted"/>
<comment type="caution">
    <text evidence="1">The sequence shown here is derived from an EMBL/GenBank/DDBJ whole genome shotgun (WGS) entry which is preliminary data.</text>
</comment>
<accession>A0A6L5Y698</accession>
<dbReference type="Proteomes" id="UP000474676">
    <property type="component" value="Unassembled WGS sequence"/>
</dbReference>
<dbReference type="RefSeq" id="WP_154574604.1">
    <property type="nucleotide sequence ID" value="NZ_VUMZ01000006.1"/>
</dbReference>
<sequence>MSGTKLSDNHMNEIANKGKRDYGKWTDANFCFNLDANGHPKVEYTGYEIYDAQKHAYVQLKIIGEVKSYSYVKDKDEYYTEGKKKKYKPIVTFGKNLHGLPQIMAVNCGNVKIKWSFYTTDGKPYNVRMSMTYNDIDCMQALSIDKASSAGVFFLGLQVFLLDFDFA</sequence>
<dbReference type="GeneID" id="303115204"/>
<protein>
    <submittedName>
        <fullName evidence="1">Uncharacterized protein</fullName>
    </submittedName>
</protein>
<keyword evidence="2" id="KW-1185">Reference proteome</keyword>
<dbReference type="EMBL" id="VUMZ01000006">
    <property type="protein sequence ID" value="MST52189.1"/>
    <property type="molecule type" value="Genomic_DNA"/>
</dbReference>
<name>A0A6L5Y698_9FIRM</name>
<evidence type="ECO:0000313" key="2">
    <source>
        <dbReference type="Proteomes" id="UP000474676"/>
    </source>
</evidence>
<organism evidence="1 2">
    <name type="scientific">Hornefia butyriciproducens</name>
    <dbReference type="NCBI Taxonomy" id="2652293"/>
    <lineage>
        <taxon>Bacteria</taxon>
        <taxon>Bacillati</taxon>
        <taxon>Bacillota</taxon>
        <taxon>Clostridia</taxon>
        <taxon>Peptostreptococcales</taxon>
        <taxon>Anaerovoracaceae</taxon>
        <taxon>Hornefia</taxon>
    </lineage>
</organism>
<gene>
    <name evidence="1" type="ORF">FYJ64_07685</name>
</gene>
<reference evidence="1 2" key="1">
    <citation type="submission" date="2019-08" db="EMBL/GenBank/DDBJ databases">
        <title>In-depth cultivation of the pig gut microbiome towards novel bacterial diversity and tailored functional studies.</title>
        <authorList>
            <person name="Wylensek D."/>
            <person name="Hitch T.C.A."/>
            <person name="Clavel T."/>
        </authorList>
    </citation>
    <scope>NUCLEOTIDE SEQUENCE [LARGE SCALE GENOMIC DNA]</scope>
    <source>
        <strain evidence="1 2">WCA-MUC-591-APC-3H</strain>
    </source>
</reference>
<dbReference type="AlphaFoldDB" id="A0A6L5Y698"/>